<accession>A0A9X1SX01</accession>
<sequence>MKAVVITEFGDPDVLRLQEVPDPTVRAGEVLIDVAAAGVNRADLLQRAGHYPPPPESPEWPGMEVSGTISAVGADVDHWTPGDRVCALLSGGGYAERVVVPQGQVLPVPKGVDLVDAAALPEVTATVWSNVFMAAGLRPNEVLLVHGGSSGIGTMAIQLAQQIGARVAVTCGSSDKLERCRELGADILINYREQDFVEALKEATDGHGADVVLDNMGASYLARNLAALAYGGRIVVIGMQGGAKTEINLNHLMSRRAALIATTLRARPAAEKETIMASVGQHVWPLLSSGLVKPVIHARLPLEEAAQAHRMMAGSQHIGKIVLTT</sequence>
<dbReference type="SUPFAM" id="SSF50129">
    <property type="entry name" value="GroES-like"/>
    <property type="match status" value="1"/>
</dbReference>
<comment type="caution">
    <text evidence="4">The sequence shown here is derived from an EMBL/GenBank/DDBJ whole genome shotgun (WGS) entry which is preliminary data.</text>
</comment>
<evidence type="ECO:0000313" key="4">
    <source>
        <dbReference type="EMBL" id="MCD5314605.1"/>
    </source>
</evidence>
<dbReference type="Gene3D" id="3.40.50.720">
    <property type="entry name" value="NAD(P)-binding Rossmann-like Domain"/>
    <property type="match status" value="1"/>
</dbReference>
<dbReference type="CDD" id="cd05276">
    <property type="entry name" value="p53_inducible_oxidoreductase"/>
    <property type="match status" value="1"/>
</dbReference>
<dbReference type="AlphaFoldDB" id="A0A9X1SX01"/>
<organism evidence="4 5">
    <name type="scientific">Kineosporia babensis</name>
    <dbReference type="NCBI Taxonomy" id="499548"/>
    <lineage>
        <taxon>Bacteria</taxon>
        <taxon>Bacillati</taxon>
        <taxon>Actinomycetota</taxon>
        <taxon>Actinomycetes</taxon>
        <taxon>Kineosporiales</taxon>
        <taxon>Kineosporiaceae</taxon>
        <taxon>Kineosporia</taxon>
    </lineage>
</organism>
<reference evidence="4" key="1">
    <citation type="submission" date="2021-11" db="EMBL/GenBank/DDBJ databases">
        <title>Streptomyces corallinus and Kineosporia corallina sp. nov., two new coral-derived marine actinobacteria.</title>
        <authorList>
            <person name="Buangrab K."/>
            <person name="Sutthacheep M."/>
            <person name="Yeemin T."/>
            <person name="Harunari E."/>
            <person name="Igarashi Y."/>
            <person name="Sripreechasak P."/>
            <person name="Kanchanasin P."/>
            <person name="Tanasupawat S."/>
            <person name="Phongsopitanun W."/>
        </authorList>
    </citation>
    <scope>NUCLEOTIDE SEQUENCE</scope>
    <source>
        <strain evidence="4">JCM 31032</strain>
    </source>
</reference>
<proteinExistence type="predicted"/>
<dbReference type="InterPro" id="IPR013154">
    <property type="entry name" value="ADH-like_N"/>
</dbReference>
<dbReference type="Proteomes" id="UP001138997">
    <property type="component" value="Unassembled WGS sequence"/>
</dbReference>
<keyword evidence="2" id="KW-0560">Oxidoreductase</keyword>
<name>A0A9X1SX01_9ACTN</name>
<dbReference type="SUPFAM" id="SSF51735">
    <property type="entry name" value="NAD(P)-binding Rossmann-fold domains"/>
    <property type="match status" value="1"/>
</dbReference>
<evidence type="ECO:0000313" key="5">
    <source>
        <dbReference type="Proteomes" id="UP001138997"/>
    </source>
</evidence>
<feature type="domain" description="Enoyl reductase (ER)" evidence="3">
    <location>
        <begin position="10"/>
        <end position="323"/>
    </location>
</feature>
<dbReference type="Pfam" id="PF00107">
    <property type="entry name" value="ADH_zinc_N"/>
    <property type="match status" value="1"/>
</dbReference>
<protein>
    <submittedName>
        <fullName evidence="4">NAD(P)H-quinone oxidoreductase</fullName>
    </submittedName>
</protein>
<gene>
    <name evidence="4" type="ORF">LR394_27225</name>
</gene>
<keyword evidence="1" id="KW-0521">NADP</keyword>
<dbReference type="Gene3D" id="3.90.180.10">
    <property type="entry name" value="Medium-chain alcohol dehydrogenases, catalytic domain"/>
    <property type="match status" value="1"/>
</dbReference>
<evidence type="ECO:0000256" key="1">
    <source>
        <dbReference type="ARBA" id="ARBA00022857"/>
    </source>
</evidence>
<dbReference type="EMBL" id="JAJOMB010000017">
    <property type="protein sequence ID" value="MCD5314605.1"/>
    <property type="molecule type" value="Genomic_DNA"/>
</dbReference>
<dbReference type="RefSeq" id="WP_231447280.1">
    <property type="nucleotide sequence ID" value="NZ_JAJOMB010000017.1"/>
</dbReference>
<keyword evidence="5" id="KW-1185">Reference proteome</keyword>
<dbReference type="GO" id="GO:0070402">
    <property type="term" value="F:NADPH binding"/>
    <property type="evidence" value="ECO:0007669"/>
    <property type="project" value="TreeGrafter"/>
</dbReference>
<dbReference type="InterPro" id="IPR014189">
    <property type="entry name" value="Quinone_OxRdtase_PIG3"/>
</dbReference>
<dbReference type="Pfam" id="PF08240">
    <property type="entry name" value="ADH_N"/>
    <property type="match status" value="1"/>
</dbReference>
<dbReference type="PANTHER" id="PTHR48106:SF8">
    <property type="entry name" value="OS02G0805600 PROTEIN"/>
    <property type="match status" value="1"/>
</dbReference>
<dbReference type="InterPro" id="IPR036291">
    <property type="entry name" value="NAD(P)-bd_dom_sf"/>
</dbReference>
<evidence type="ECO:0000259" key="3">
    <source>
        <dbReference type="SMART" id="SM00829"/>
    </source>
</evidence>
<dbReference type="NCBIfam" id="TIGR02824">
    <property type="entry name" value="quinone_pig3"/>
    <property type="match status" value="1"/>
</dbReference>
<dbReference type="GO" id="GO:0016651">
    <property type="term" value="F:oxidoreductase activity, acting on NAD(P)H"/>
    <property type="evidence" value="ECO:0007669"/>
    <property type="project" value="TreeGrafter"/>
</dbReference>
<evidence type="ECO:0000256" key="2">
    <source>
        <dbReference type="ARBA" id="ARBA00023002"/>
    </source>
</evidence>
<dbReference type="PANTHER" id="PTHR48106">
    <property type="entry name" value="QUINONE OXIDOREDUCTASE PIG3-RELATED"/>
    <property type="match status" value="1"/>
</dbReference>
<dbReference type="InterPro" id="IPR020843">
    <property type="entry name" value="ER"/>
</dbReference>
<dbReference type="InterPro" id="IPR013149">
    <property type="entry name" value="ADH-like_C"/>
</dbReference>
<dbReference type="SMART" id="SM00829">
    <property type="entry name" value="PKS_ER"/>
    <property type="match status" value="1"/>
</dbReference>
<dbReference type="InterPro" id="IPR011032">
    <property type="entry name" value="GroES-like_sf"/>
</dbReference>